<organism evidence="1 2">
    <name type="scientific">Phytohabitans houttuyneae</name>
    <dbReference type="NCBI Taxonomy" id="1076126"/>
    <lineage>
        <taxon>Bacteria</taxon>
        <taxon>Bacillati</taxon>
        <taxon>Actinomycetota</taxon>
        <taxon>Actinomycetes</taxon>
        <taxon>Micromonosporales</taxon>
        <taxon>Micromonosporaceae</taxon>
    </lineage>
</organism>
<protein>
    <submittedName>
        <fullName evidence="1">Uncharacterized protein</fullName>
    </submittedName>
</protein>
<reference evidence="1 2" key="2">
    <citation type="submission" date="2020-03" db="EMBL/GenBank/DDBJ databases">
        <authorList>
            <person name="Ichikawa N."/>
            <person name="Kimura A."/>
            <person name="Kitahashi Y."/>
            <person name="Uohara A."/>
        </authorList>
    </citation>
    <scope>NUCLEOTIDE SEQUENCE [LARGE SCALE GENOMIC DNA]</scope>
    <source>
        <strain evidence="1 2">NBRC 108639</strain>
    </source>
</reference>
<accession>A0A6V8KX03</accession>
<evidence type="ECO:0000313" key="1">
    <source>
        <dbReference type="EMBL" id="GFJ85125.1"/>
    </source>
</evidence>
<name>A0A6V8KX03_9ACTN</name>
<evidence type="ECO:0000313" key="2">
    <source>
        <dbReference type="Proteomes" id="UP000482800"/>
    </source>
</evidence>
<proteinExistence type="predicted"/>
<reference evidence="1 2" key="1">
    <citation type="submission" date="2020-03" db="EMBL/GenBank/DDBJ databases">
        <title>Whole genome shotgun sequence of Phytohabitans houttuyneae NBRC 108639.</title>
        <authorList>
            <person name="Komaki H."/>
            <person name="Tamura T."/>
        </authorList>
    </citation>
    <scope>NUCLEOTIDE SEQUENCE [LARGE SCALE GENOMIC DNA]</scope>
    <source>
        <strain evidence="1 2">NBRC 108639</strain>
    </source>
</reference>
<dbReference type="RefSeq" id="WP_173070006.1">
    <property type="nucleotide sequence ID" value="NZ_BAABGO010000014.1"/>
</dbReference>
<keyword evidence="2" id="KW-1185">Reference proteome</keyword>
<gene>
    <name evidence="1" type="ORF">Phou_093050</name>
</gene>
<dbReference type="AlphaFoldDB" id="A0A6V8KX03"/>
<dbReference type="Proteomes" id="UP000482800">
    <property type="component" value="Unassembled WGS sequence"/>
</dbReference>
<comment type="caution">
    <text evidence="1">The sequence shown here is derived from an EMBL/GenBank/DDBJ whole genome shotgun (WGS) entry which is preliminary data.</text>
</comment>
<sequence length="129" mass="14603">MTAATDTPAARHGWAARDDRPEAFPGVQHVWKRRRLSAGLKQATVIRRLTELATRQGVSIAAPASLKTMLSKWENGTKMSPFYEELLYSVYGIRRIEHTNRPARYRNSAIYDRLLPARGAAWLSQPGLR</sequence>
<dbReference type="EMBL" id="BLPF01000004">
    <property type="protein sequence ID" value="GFJ85125.1"/>
    <property type="molecule type" value="Genomic_DNA"/>
</dbReference>